<comment type="similarity">
    <text evidence="1">Belongs to the GMC oxidoreductase family.</text>
</comment>
<name>A0ABR2YAQ0_9CHLO</name>
<evidence type="ECO:0000313" key="4">
    <source>
        <dbReference type="EMBL" id="KAK9900978.1"/>
    </source>
</evidence>
<dbReference type="Gene3D" id="3.50.50.60">
    <property type="entry name" value="FAD/NAD(P)-binding domain"/>
    <property type="match status" value="1"/>
</dbReference>
<dbReference type="InterPro" id="IPR012132">
    <property type="entry name" value="GMC_OxRdtase"/>
</dbReference>
<dbReference type="InterPro" id="IPR036188">
    <property type="entry name" value="FAD/NAD-bd_sf"/>
</dbReference>
<dbReference type="Pfam" id="PF05199">
    <property type="entry name" value="GMC_oxred_C"/>
    <property type="match status" value="1"/>
</dbReference>
<evidence type="ECO:0000313" key="5">
    <source>
        <dbReference type="Proteomes" id="UP001491310"/>
    </source>
</evidence>
<dbReference type="PANTHER" id="PTHR11552:SF147">
    <property type="entry name" value="CHOLINE DEHYDROGENASE, MITOCHONDRIAL"/>
    <property type="match status" value="1"/>
</dbReference>
<feature type="domain" description="Glucose-methanol-choline oxidoreductase C-terminal" evidence="2">
    <location>
        <begin position="1"/>
        <end position="47"/>
    </location>
</feature>
<reference evidence="4 5" key="1">
    <citation type="journal article" date="2024" name="Nat. Commun.">
        <title>Phylogenomics reveals the evolutionary origins of lichenization in chlorophyte algae.</title>
        <authorList>
            <person name="Puginier C."/>
            <person name="Libourel C."/>
            <person name="Otte J."/>
            <person name="Skaloud P."/>
            <person name="Haon M."/>
            <person name="Grisel S."/>
            <person name="Petersen M."/>
            <person name="Berrin J.G."/>
            <person name="Delaux P.M."/>
            <person name="Dal Grande F."/>
            <person name="Keller J."/>
        </authorList>
    </citation>
    <scope>NUCLEOTIDE SEQUENCE [LARGE SCALE GENOMIC DNA]</scope>
    <source>
        <strain evidence="4 5">SAG 216-7</strain>
    </source>
</reference>
<dbReference type="SUPFAM" id="SSF51905">
    <property type="entry name" value="FAD/NAD(P)-binding domain"/>
    <property type="match status" value="1"/>
</dbReference>
<gene>
    <name evidence="3" type="ORF">WJX75_003136</name>
    <name evidence="4" type="ORF">WJX75_003142</name>
</gene>
<reference evidence="4" key="2">
    <citation type="submission" date="2024-04" db="EMBL/GenBank/DDBJ databases">
        <authorList>
            <person name="Dal Grande F."/>
            <person name="Keller J."/>
            <person name="Delaux P.-M."/>
        </authorList>
    </citation>
    <scope>NUCLEOTIDE SEQUENCE</scope>
    <source>
        <strain evidence="4">SAG 216-7</strain>
    </source>
</reference>
<proteinExistence type="inferred from homology"/>
<dbReference type="PANTHER" id="PTHR11552">
    <property type="entry name" value="GLUCOSE-METHANOL-CHOLINE GMC OXIDOREDUCTASE"/>
    <property type="match status" value="1"/>
</dbReference>
<sequence>MAAAPGGNAVVDPCLRVFGVRGLRVADASVIPVIPGGQTGAATVMVAERAAQILLGSAVQQLSAPVPAARLTLA</sequence>
<dbReference type="InterPro" id="IPR007867">
    <property type="entry name" value="GMC_OxRtase_C"/>
</dbReference>
<organism evidence="4 5">
    <name type="scientific">Coccomyxa subellipsoidea</name>
    <dbReference type="NCBI Taxonomy" id="248742"/>
    <lineage>
        <taxon>Eukaryota</taxon>
        <taxon>Viridiplantae</taxon>
        <taxon>Chlorophyta</taxon>
        <taxon>core chlorophytes</taxon>
        <taxon>Trebouxiophyceae</taxon>
        <taxon>Trebouxiophyceae incertae sedis</taxon>
        <taxon>Coccomyxaceae</taxon>
        <taxon>Coccomyxa</taxon>
    </lineage>
</organism>
<dbReference type="EMBL" id="JALJOT010000025">
    <property type="protein sequence ID" value="KAK9900937.1"/>
    <property type="molecule type" value="Genomic_DNA"/>
</dbReference>
<comment type="caution">
    <text evidence="4">The sequence shown here is derived from an EMBL/GenBank/DDBJ whole genome shotgun (WGS) entry which is preliminary data.</text>
</comment>
<protein>
    <recommendedName>
        <fullName evidence="2">Glucose-methanol-choline oxidoreductase C-terminal domain-containing protein</fullName>
    </recommendedName>
</protein>
<dbReference type="Proteomes" id="UP001491310">
    <property type="component" value="Unassembled WGS sequence"/>
</dbReference>
<dbReference type="EMBL" id="JALJOT010000021">
    <property type="protein sequence ID" value="KAK9900978.1"/>
    <property type="molecule type" value="Genomic_DNA"/>
</dbReference>
<evidence type="ECO:0000256" key="1">
    <source>
        <dbReference type="ARBA" id="ARBA00010790"/>
    </source>
</evidence>
<keyword evidence="5" id="KW-1185">Reference proteome</keyword>
<accession>A0ABR2YAQ0</accession>
<evidence type="ECO:0000259" key="2">
    <source>
        <dbReference type="Pfam" id="PF05199"/>
    </source>
</evidence>
<evidence type="ECO:0000313" key="3">
    <source>
        <dbReference type="EMBL" id="KAK9900937.1"/>
    </source>
</evidence>